<sequence length="1176" mass="130778">MKRPSDGSPLEARRRLGSDDSSAAHPLHASTLSLDDNVQNHPRTDSNESSGGSARPPSVIMMRQSSHSSSQGLNTNNATGKRNFSTRAKKSRPESGSSAASSTFDPRGSVLSRLSSTAGANLRDTFFGGATKRHDPLELSTNQEFDLTVIDESGGMEENIVGQILSPDVGLGSGPWSGAGYLVVGIGFVTLVVCATLAVSIKKLDGYDLEPGLVFGSFQTLLLCTIVFVTYNGVQSFQAHPNPLILYKCVIDMILALRFLLDPLLQTWNVYTRDDPSSCKYLSGVTQFLYLASDSWYFALIVDLYTSLTNPFTSVKADRTKYKIAIYAVSTFSGLMTAVIPQLHGISDGSYCWTDRGGKDGERNFWRLNTANWLLFYAWMIVYYLSGIAVLTFGAKRLRSGLRDTLQTRRDMLRNGAISIMSFTAYWTIVFTWYAVSFHTRTHYEAQNENRISPKIRPSKIFNAFSYSLTGRGAVDYFVWFMLNQPSLMKANWLRFSTESADKKFSAQLNTALQHELIYFTIEGMTRALQMADEELLYSRDRSPTQGLELGGNDDDERYRKSSTPPVLGDPRESQQSVASAATGINLQDLGTESSKKKSNRKYTNDEGATFEIPQRTTSPTSKSAAKNVKNPSAPVSPALRSPAKMASKSSYNHIRFTPYQPEAFAELRSAYGITAQDFVKSFETSTKPNISEGASGAFMFFSGDKRFIVKSMAEAECRFLCEIAEDYVEYLVAHPSSLITKFFGCFKITMYEKKFYFVVMENLFDVAEQGVQIHHRFDIKGSWVNRSYKRPRKGAKVKCRHCSMQFKYGAKKVLLQCPNVVGLHEPNVVLKDNDLRTRMRIGRQAGKELYELLRDDSLFLCSLGIMDYSLLLGVVDIEFMVDQPTGHKTGRRNTVTSNPDGKNESFMTTDSLSSHDNGDDQEIGTVNPLSSLVHGNDDRARIDSSDDPLGHSVRSLADHAHQPRAKKTMRRSKRIFGPGYYYVGVIDILQTWTLQKKLERFWKVNFQRCDADGLSAIDPVQYQKRFEAKLREIIALPKEYVAGLGKRRFTAHSFGGAAMGESHRGTTSRFISSRDAASSMLERGGAGTVYGAETKYDDGNDDDMEVGGHRSTPQLAELESSSTSHTNSSGEDLEDLEQANRNPEPILLHFSQMLVGSSQRSNLTALSSAHGRDTA</sequence>
<evidence type="ECO:0000256" key="3">
    <source>
        <dbReference type="ARBA" id="ARBA00022989"/>
    </source>
</evidence>
<feature type="region of interest" description="Disordered" evidence="6">
    <location>
        <begin position="1091"/>
        <end position="1146"/>
    </location>
</feature>
<dbReference type="GO" id="GO:0004888">
    <property type="term" value="F:transmembrane signaling receptor activity"/>
    <property type="evidence" value="ECO:0007669"/>
    <property type="project" value="InterPro"/>
</dbReference>
<protein>
    <recommendedName>
        <fullName evidence="12">PIPK domain-containing protein</fullName>
    </recommendedName>
</protein>
<dbReference type="PROSITE" id="PS51455">
    <property type="entry name" value="PIPK"/>
    <property type="match status" value="1"/>
</dbReference>
<feature type="transmembrane region" description="Helical" evidence="7">
    <location>
        <begin position="324"/>
        <end position="343"/>
    </location>
</feature>
<dbReference type="InterPro" id="IPR023610">
    <property type="entry name" value="PInositol-4/5-P-5/4-kinase"/>
</dbReference>
<dbReference type="InterPro" id="IPR017981">
    <property type="entry name" value="GPCR_2-like_7TM"/>
</dbReference>
<dbReference type="CDD" id="cd00139">
    <property type="entry name" value="PIPKc"/>
    <property type="match status" value="1"/>
</dbReference>
<dbReference type="VEuPathDB" id="FungiDB:PYU1_G008111"/>
<dbReference type="AlphaFoldDB" id="K3WT33"/>
<dbReference type="Pfam" id="PF01504">
    <property type="entry name" value="PIP5K"/>
    <property type="match status" value="1"/>
</dbReference>
<name>K3WT33_GLOUD</name>
<evidence type="ECO:0000313" key="10">
    <source>
        <dbReference type="EnsemblProtists" id="PYU1_T008127"/>
    </source>
</evidence>
<dbReference type="HOGENOM" id="CLU_007979_0_0_1"/>
<dbReference type="SUPFAM" id="SSF81321">
    <property type="entry name" value="Family A G protein-coupled receptor-like"/>
    <property type="match status" value="1"/>
</dbReference>
<feature type="compositionally biased region" description="Polar residues" evidence="6">
    <location>
        <begin position="63"/>
        <end position="86"/>
    </location>
</feature>
<dbReference type="eggNOG" id="KOG0229">
    <property type="taxonomic scope" value="Eukaryota"/>
</dbReference>
<dbReference type="PROSITE" id="PS50261">
    <property type="entry name" value="G_PROTEIN_RECEP_F2_4"/>
    <property type="match status" value="1"/>
</dbReference>
<evidence type="ECO:0008006" key="12">
    <source>
        <dbReference type="Google" id="ProtNLM"/>
    </source>
</evidence>
<dbReference type="STRING" id="431595.K3WT33"/>
<feature type="region of interest" description="Disordered" evidence="6">
    <location>
        <begin position="1"/>
        <end position="109"/>
    </location>
</feature>
<evidence type="ECO:0000256" key="2">
    <source>
        <dbReference type="ARBA" id="ARBA00022692"/>
    </source>
</evidence>
<proteinExistence type="predicted"/>
<evidence type="ECO:0000256" key="1">
    <source>
        <dbReference type="ARBA" id="ARBA00004141"/>
    </source>
</evidence>
<dbReference type="InterPro" id="IPR027483">
    <property type="entry name" value="PInositol-4-P-4/5-kinase_C_sf"/>
</dbReference>
<dbReference type="InParanoid" id="K3WT33"/>
<dbReference type="GO" id="GO:0007166">
    <property type="term" value="P:cell surface receptor signaling pathway"/>
    <property type="evidence" value="ECO:0007669"/>
    <property type="project" value="InterPro"/>
</dbReference>
<keyword evidence="5" id="KW-0547">Nucleotide-binding</keyword>
<dbReference type="InterPro" id="IPR027484">
    <property type="entry name" value="PInositol-4-P-5-kinase_N"/>
</dbReference>
<feature type="transmembrane region" description="Helical" evidence="7">
    <location>
        <begin position="374"/>
        <end position="395"/>
    </location>
</feature>
<evidence type="ECO:0000256" key="7">
    <source>
        <dbReference type="SAM" id="Phobius"/>
    </source>
</evidence>
<keyword evidence="5" id="KW-0808">Transferase</keyword>
<accession>K3WT33</accession>
<feature type="compositionally biased region" description="Polar residues" evidence="6">
    <location>
        <begin position="574"/>
        <end position="593"/>
    </location>
</feature>
<reference evidence="11" key="2">
    <citation type="submission" date="2010-04" db="EMBL/GenBank/DDBJ databases">
        <authorList>
            <person name="Buell R."/>
            <person name="Hamilton J."/>
            <person name="Hostetler J."/>
        </authorList>
    </citation>
    <scope>NUCLEOTIDE SEQUENCE [LARGE SCALE GENOMIC DNA]</scope>
    <source>
        <strain evidence="11">DAOM:BR144</strain>
    </source>
</reference>
<dbReference type="EnsemblProtists" id="PYU1_T008127">
    <property type="protein sequence ID" value="PYU1_T008127"/>
    <property type="gene ID" value="PYU1_G008111"/>
</dbReference>
<feature type="compositionally biased region" description="Polar residues" evidence="6">
    <location>
        <begin position="615"/>
        <end position="625"/>
    </location>
</feature>
<evidence type="ECO:0000259" key="9">
    <source>
        <dbReference type="PROSITE" id="PS51455"/>
    </source>
</evidence>
<keyword evidence="11" id="KW-1185">Reference proteome</keyword>
<feature type="compositionally biased region" description="Polar residues" evidence="6">
    <location>
        <begin position="30"/>
        <end position="52"/>
    </location>
</feature>
<dbReference type="Gene3D" id="3.30.800.10">
    <property type="entry name" value="Phosphatidylinositol Phosphate Kinase II Beta"/>
    <property type="match status" value="1"/>
</dbReference>
<dbReference type="PANTHER" id="PTHR23086">
    <property type="entry name" value="PHOSPHATIDYLINOSITOL-4-PHOSPHATE 5-KINASE"/>
    <property type="match status" value="1"/>
</dbReference>
<dbReference type="Gene3D" id="3.30.810.10">
    <property type="entry name" value="2-Layer Sandwich"/>
    <property type="match status" value="1"/>
</dbReference>
<feature type="compositionally biased region" description="Low complexity" evidence="6">
    <location>
        <begin position="1121"/>
        <end position="1130"/>
    </location>
</feature>
<evidence type="ECO:0000256" key="4">
    <source>
        <dbReference type="ARBA" id="ARBA00023136"/>
    </source>
</evidence>
<dbReference type="Gene3D" id="1.20.1070.10">
    <property type="entry name" value="Rhodopsin 7-helix transmembrane proteins"/>
    <property type="match status" value="1"/>
</dbReference>
<keyword evidence="2 7" id="KW-0812">Transmembrane</keyword>
<evidence type="ECO:0000313" key="11">
    <source>
        <dbReference type="Proteomes" id="UP000019132"/>
    </source>
</evidence>
<feature type="compositionally biased region" description="Basic and acidic residues" evidence="6">
    <location>
        <begin position="936"/>
        <end position="945"/>
    </location>
</feature>
<keyword evidence="5" id="KW-0418">Kinase</keyword>
<dbReference type="GO" id="GO:0005524">
    <property type="term" value="F:ATP binding"/>
    <property type="evidence" value="ECO:0007669"/>
    <property type="project" value="UniProtKB-UniRule"/>
</dbReference>
<feature type="compositionally biased region" description="Polar residues" evidence="6">
    <location>
        <begin position="893"/>
        <end position="916"/>
    </location>
</feature>
<evidence type="ECO:0000259" key="8">
    <source>
        <dbReference type="PROSITE" id="PS50261"/>
    </source>
</evidence>
<evidence type="ECO:0000256" key="6">
    <source>
        <dbReference type="SAM" id="MobiDB-lite"/>
    </source>
</evidence>
<dbReference type="GO" id="GO:0016308">
    <property type="term" value="F:1-phosphatidylinositol-4-phosphate 5-kinase activity"/>
    <property type="evidence" value="ECO:0007669"/>
    <property type="project" value="TreeGrafter"/>
</dbReference>
<dbReference type="InterPro" id="IPR002498">
    <property type="entry name" value="PInositol-4-P-4/5-kinase_core"/>
</dbReference>
<feature type="region of interest" description="Disordered" evidence="6">
    <location>
        <begin position="540"/>
        <end position="647"/>
    </location>
</feature>
<dbReference type="EMBL" id="GL376619">
    <property type="status" value="NOT_ANNOTATED_CDS"/>
    <property type="molecule type" value="Genomic_DNA"/>
</dbReference>
<feature type="region of interest" description="Disordered" evidence="6">
    <location>
        <begin position="886"/>
        <end position="970"/>
    </location>
</feature>
<dbReference type="SMART" id="SM00330">
    <property type="entry name" value="PIPKc"/>
    <property type="match status" value="1"/>
</dbReference>
<keyword evidence="4 7" id="KW-0472">Membrane</keyword>
<dbReference type="Proteomes" id="UP000019132">
    <property type="component" value="Unassembled WGS sequence"/>
</dbReference>
<evidence type="ECO:0000256" key="5">
    <source>
        <dbReference type="PROSITE-ProRule" id="PRU00781"/>
    </source>
</evidence>
<dbReference type="GO" id="GO:0046854">
    <property type="term" value="P:phosphatidylinositol phosphate biosynthetic process"/>
    <property type="evidence" value="ECO:0007669"/>
    <property type="project" value="TreeGrafter"/>
</dbReference>
<reference evidence="10" key="3">
    <citation type="submission" date="2015-02" db="UniProtKB">
        <authorList>
            <consortium name="EnsemblProtists"/>
        </authorList>
    </citation>
    <scope>IDENTIFICATION</scope>
    <source>
        <strain evidence="10">DAOM BR144</strain>
    </source>
</reference>
<feature type="transmembrane region" description="Helical" evidence="7">
    <location>
        <begin position="244"/>
        <end position="261"/>
    </location>
</feature>
<feature type="domain" description="PIPK" evidence="9">
    <location>
        <begin position="593"/>
        <end position="1035"/>
    </location>
</feature>
<dbReference type="GO" id="GO:0005886">
    <property type="term" value="C:plasma membrane"/>
    <property type="evidence" value="ECO:0007669"/>
    <property type="project" value="TreeGrafter"/>
</dbReference>
<dbReference type="PANTHER" id="PTHR23086:SF8">
    <property type="entry name" value="PHOSPHATIDYLINOSITOL 5-PHOSPHATE 4-KINASE, ISOFORM A"/>
    <property type="match status" value="1"/>
</dbReference>
<comment type="subcellular location">
    <subcellularLocation>
        <location evidence="1">Membrane</location>
        <topology evidence="1">Multi-pass membrane protein</topology>
    </subcellularLocation>
</comment>
<feature type="domain" description="G-protein coupled receptors family 2 profile 2" evidence="8">
    <location>
        <begin position="217"/>
        <end position="421"/>
    </location>
</feature>
<feature type="transmembrane region" description="Helical" evidence="7">
    <location>
        <begin position="213"/>
        <end position="232"/>
    </location>
</feature>
<organism evidence="10 11">
    <name type="scientific">Globisporangium ultimum (strain ATCC 200006 / CBS 805.95 / DAOM BR144)</name>
    <name type="common">Pythium ultimum</name>
    <dbReference type="NCBI Taxonomy" id="431595"/>
    <lineage>
        <taxon>Eukaryota</taxon>
        <taxon>Sar</taxon>
        <taxon>Stramenopiles</taxon>
        <taxon>Oomycota</taxon>
        <taxon>Peronosporomycetes</taxon>
        <taxon>Pythiales</taxon>
        <taxon>Pythiaceae</taxon>
        <taxon>Globisporangium</taxon>
    </lineage>
</organism>
<dbReference type="OMA" id="SWVNRSY"/>
<reference evidence="11" key="1">
    <citation type="journal article" date="2010" name="Genome Biol.">
        <title>Genome sequence of the necrotrophic plant pathogen Pythium ultimum reveals original pathogenicity mechanisms and effector repertoire.</title>
        <authorList>
            <person name="Levesque C.A."/>
            <person name="Brouwer H."/>
            <person name="Cano L."/>
            <person name="Hamilton J.P."/>
            <person name="Holt C."/>
            <person name="Huitema E."/>
            <person name="Raffaele S."/>
            <person name="Robideau G.P."/>
            <person name="Thines M."/>
            <person name="Win J."/>
            <person name="Zerillo M.M."/>
            <person name="Beakes G.W."/>
            <person name="Boore J.L."/>
            <person name="Busam D."/>
            <person name="Dumas B."/>
            <person name="Ferriera S."/>
            <person name="Fuerstenberg S.I."/>
            <person name="Gachon C.M."/>
            <person name="Gaulin E."/>
            <person name="Govers F."/>
            <person name="Grenville-Briggs L."/>
            <person name="Horner N."/>
            <person name="Hostetler J."/>
            <person name="Jiang R.H."/>
            <person name="Johnson J."/>
            <person name="Krajaejun T."/>
            <person name="Lin H."/>
            <person name="Meijer H.J."/>
            <person name="Moore B."/>
            <person name="Morris P."/>
            <person name="Phuntmart V."/>
            <person name="Puiu D."/>
            <person name="Shetty J."/>
            <person name="Stajich J.E."/>
            <person name="Tripathy S."/>
            <person name="Wawra S."/>
            <person name="van West P."/>
            <person name="Whitty B.R."/>
            <person name="Coutinho P.M."/>
            <person name="Henrissat B."/>
            <person name="Martin F."/>
            <person name="Thomas P.D."/>
            <person name="Tyler B.M."/>
            <person name="De Vries R.P."/>
            <person name="Kamoun S."/>
            <person name="Yandell M."/>
            <person name="Tisserat N."/>
            <person name="Buell C.R."/>
        </authorList>
    </citation>
    <scope>NUCLEOTIDE SEQUENCE</scope>
    <source>
        <strain evidence="11">DAOM:BR144</strain>
    </source>
</reference>
<feature type="transmembrane region" description="Helical" evidence="7">
    <location>
        <begin position="416"/>
        <end position="436"/>
    </location>
</feature>
<keyword evidence="3 7" id="KW-1133">Transmembrane helix</keyword>
<feature type="transmembrane region" description="Helical" evidence="7">
    <location>
        <begin position="181"/>
        <end position="201"/>
    </location>
</feature>
<keyword evidence="5" id="KW-0067">ATP-binding</keyword>
<dbReference type="SUPFAM" id="SSF56104">
    <property type="entry name" value="SAICAR synthase-like"/>
    <property type="match status" value="1"/>
</dbReference>